<keyword evidence="2" id="KW-1185">Reference proteome</keyword>
<dbReference type="AlphaFoldDB" id="A0AAD8Q713"/>
<name>A0AAD8Q713_9PEZI</name>
<protein>
    <submittedName>
        <fullName evidence="1">Uncharacterized protein</fullName>
    </submittedName>
</protein>
<evidence type="ECO:0000313" key="2">
    <source>
        <dbReference type="Proteomes" id="UP001230504"/>
    </source>
</evidence>
<dbReference type="EMBL" id="JAHLJV010000010">
    <property type="protein sequence ID" value="KAK1596844.1"/>
    <property type="molecule type" value="Genomic_DNA"/>
</dbReference>
<proteinExistence type="predicted"/>
<gene>
    <name evidence="1" type="ORF">LY79DRAFT_32969</name>
</gene>
<accession>A0AAD8Q713</accession>
<organism evidence="1 2">
    <name type="scientific">Colletotrichum navitas</name>
    <dbReference type="NCBI Taxonomy" id="681940"/>
    <lineage>
        <taxon>Eukaryota</taxon>
        <taxon>Fungi</taxon>
        <taxon>Dikarya</taxon>
        <taxon>Ascomycota</taxon>
        <taxon>Pezizomycotina</taxon>
        <taxon>Sordariomycetes</taxon>
        <taxon>Hypocreomycetidae</taxon>
        <taxon>Glomerellales</taxon>
        <taxon>Glomerellaceae</taxon>
        <taxon>Colletotrichum</taxon>
        <taxon>Colletotrichum graminicola species complex</taxon>
    </lineage>
</organism>
<dbReference type="Proteomes" id="UP001230504">
    <property type="component" value="Unassembled WGS sequence"/>
</dbReference>
<sequence>MLIFRRFIHYNHEPSSDACEPLTHCWEIFVSKIYLHFYFHYFFLDFALMPHKFGGSGLRHMPPSACPLAHRPSPPCPFADRIASVSAPCCPLAALSPASATRYGRGRAFRRGDMTSGLTLKKNSRHFVSGPPPPPLPPPFRFPSISPRLFPFSPVPFPSILPFYRDCLFARVRDRKGAFLLTQLAVAYHD</sequence>
<comment type="caution">
    <text evidence="1">The sequence shown here is derived from an EMBL/GenBank/DDBJ whole genome shotgun (WGS) entry which is preliminary data.</text>
</comment>
<dbReference type="GeneID" id="85436730"/>
<reference evidence="1" key="1">
    <citation type="submission" date="2021-06" db="EMBL/GenBank/DDBJ databases">
        <title>Comparative genomics, transcriptomics and evolutionary studies reveal genomic signatures of adaptation to plant cell wall in hemibiotrophic fungi.</title>
        <authorList>
            <consortium name="DOE Joint Genome Institute"/>
            <person name="Baroncelli R."/>
            <person name="Diaz J.F."/>
            <person name="Benocci T."/>
            <person name="Peng M."/>
            <person name="Battaglia E."/>
            <person name="Haridas S."/>
            <person name="Andreopoulos W."/>
            <person name="Labutti K."/>
            <person name="Pangilinan J."/>
            <person name="Floch G.L."/>
            <person name="Makela M.R."/>
            <person name="Henrissat B."/>
            <person name="Grigoriev I.V."/>
            <person name="Crouch J.A."/>
            <person name="De Vries R.P."/>
            <person name="Sukno S.A."/>
            <person name="Thon M.R."/>
        </authorList>
    </citation>
    <scope>NUCLEOTIDE SEQUENCE</scope>
    <source>
        <strain evidence="1">CBS 125086</strain>
    </source>
</reference>
<dbReference type="RefSeq" id="XP_060417681.1">
    <property type="nucleotide sequence ID" value="XM_060552490.1"/>
</dbReference>
<evidence type="ECO:0000313" key="1">
    <source>
        <dbReference type="EMBL" id="KAK1596844.1"/>
    </source>
</evidence>